<dbReference type="SMART" id="SM00066">
    <property type="entry name" value="GAL4"/>
    <property type="match status" value="1"/>
</dbReference>
<dbReference type="SMART" id="SM00906">
    <property type="entry name" value="Fungal_trans"/>
    <property type="match status" value="1"/>
</dbReference>
<dbReference type="Pfam" id="PF00172">
    <property type="entry name" value="Zn_clus"/>
    <property type="match status" value="1"/>
</dbReference>
<accession>A0AAD9SQF6</accession>
<dbReference type="InterPro" id="IPR001138">
    <property type="entry name" value="Zn2Cys6_DnaBD"/>
</dbReference>
<dbReference type="GO" id="GO:0005634">
    <property type="term" value="C:nucleus"/>
    <property type="evidence" value="ECO:0007669"/>
    <property type="project" value="UniProtKB-SubCell"/>
</dbReference>
<dbReference type="EMBL" id="JAUJFL010000001">
    <property type="protein sequence ID" value="KAK2614023.1"/>
    <property type="molecule type" value="Genomic_DNA"/>
</dbReference>
<dbReference type="GO" id="GO:0008270">
    <property type="term" value="F:zinc ion binding"/>
    <property type="evidence" value="ECO:0007669"/>
    <property type="project" value="InterPro"/>
</dbReference>
<evidence type="ECO:0000256" key="5">
    <source>
        <dbReference type="ARBA" id="ARBA00023163"/>
    </source>
</evidence>
<dbReference type="InterPro" id="IPR007219">
    <property type="entry name" value="XnlR_reg_dom"/>
</dbReference>
<reference evidence="9" key="1">
    <citation type="submission" date="2023-06" db="EMBL/GenBank/DDBJ databases">
        <authorList>
            <person name="Noh H."/>
        </authorList>
    </citation>
    <scope>NUCLEOTIDE SEQUENCE</scope>
    <source>
        <strain evidence="9">DUCC20226</strain>
    </source>
</reference>
<evidence type="ECO:0000256" key="4">
    <source>
        <dbReference type="ARBA" id="ARBA00023125"/>
    </source>
</evidence>
<dbReference type="Proteomes" id="UP001265746">
    <property type="component" value="Unassembled WGS sequence"/>
</dbReference>
<dbReference type="GO" id="GO:0006351">
    <property type="term" value="P:DNA-templated transcription"/>
    <property type="evidence" value="ECO:0007669"/>
    <property type="project" value="InterPro"/>
</dbReference>
<comment type="caution">
    <text evidence="9">The sequence shown here is derived from an EMBL/GenBank/DDBJ whole genome shotgun (WGS) entry which is preliminary data.</text>
</comment>
<dbReference type="Gene3D" id="4.10.240.10">
    <property type="entry name" value="Zn(2)-C6 fungal-type DNA-binding domain"/>
    <property type="match status" value="1"/>
</dbReference>
<sequence length="597" mass="67112">MAETSKSKSIHIPLDSGGDPPPQWPRQKPGVACEECRRRKLRCDRRRPQCGNCQSAGVACQVTTRSPRGPKQGYLKSLQARIVPASESSRILTDDYIISPDAAMFEARMDLPNTAEPPFLNDILHTDPRSATVADIDFSWNAGLPSASLTSPLISPTAHFDTYFATDQANPLKRRASIDSEFNTEEVLGQPQVSRLVQADLDQFYWDRVHVFIPIIHQRRYLTWSRRSDKTEAQKCLQSTMWALAASASTGHHQNIRDSLYQSSCRAVENLASTNASLTLRIEYIQSWLLLAIYEFMFQDFRRGWISAGRAFRLIQLVGYESTDAPNKSAPQYQPAWAELEERRRTLWLAYCLDRLLGMRSDTPLTFSDQVLVRMPAPEANFRNGQPARMEFLHSVLESGVVCDASSSILVIFVCVASMCGRVISHRHLGFSTSADEKGMEEFRLRHESLRAELSQSMESFLTNSFISHNDDPNAVFISIMWYTVDLHLCQTASYMELTCGTVGTNENVLTARTGYMSQQSATAVREVIKLLDQMSQLNYLKIHPLIFLPLSLCAEMAESDPELASTFRLELRTISERLGCASRNVSEIGGPKSISI</sequence>
<organism evidence="9 10">
    <name type="scientific">Phomopsis amygdali</name>
    <name type="common">Fusicoccum amygdali</name>
    <dbReference type="NCBI Taxonomy" id="1214568"/>
    <lineage>
        <taxon>Eukaryota</taxon>
        <taxon>Fungi</taxon>
        <taxon>Dikarya</taxon>
        <taxon>Ascomycota</taxon>
        <taxon>Pezizomycotina</taxon>
        <taxon>Sordariomycetes</taxon>
        <taxon>Sordariomycetidae</taxon>
        <taxon>Diaporthales</taxon>
        <taxon>Diaporthaceae</taxon>
        <taxon>Diaporthe</taxon>
    </lineage>
</organism>
<evidence type="ECO:0000256" key="3">
    <source>
        <dbReference type="ARBA" id="ARBA00023015"/>
    </source>
</evidence>
<evidence type="ECO:0000256" key="7">
    <source>
        <dbReference type="SAM" id="MobiDB-lite"/>
    </source>
</evidence>
<evidence type="ECO:0000256" key="1">
    <source>
        <dbReference type="ARBA" id="ARBA00004123"/>
    </source>
</evidence>
<dbReference type="SUPFAM" id="SSF57701">
    <property type="entry name" value="Zn2/Cys6 DNA-binding domain"/>
    <property type="match status" value="1"/>
</dbReference>
<evidence type="ECO:0000256" key="6">
    <source>
        <dbReference type="ARBA" id="ARBA00023242"/>
    </source>
</evidence>
<protein>
    <recommendedName>
        <fullName evidence="8">Zn(2)-C6 fungal-type domain-containing protein</fullName>
    </recommendedName>
</protein>
<keyword evidence="2" id="KW-0479">Metal-binding</keyword>
<proteinExistence type="predicted"/>
<keyword evidence="10" id="KW-1185">Reference proteome</keyword>
<dbReference type="InterPro" id="IPR050815">
    <property type="entry name" value="TF_fung"/>
</dbReference>
<dbReference type="InterPro" id="IPR036864">
    <property type="entry name" value="Zn2-C6_fun-type_DNA-bd_sf"/>
</dbReference>
<dbReference type="GO" id="GO:0000981">
    <property type="term" value="F:DNA-binding transcription factor activity, RNA polymerase II-specific"/>
    <property type="evidence" value="ECO:0007669"/>
    <property type="project" value="InterPro"/>
</dbReference>
<evidence type="ECO:0000256" key="2">
    <source>
        <dbReference type="ARBA" id="ARBA00022723"/>
    </source>
</evidence>
<dbReference type="PANTHER" id="PTHR47338">
    <property type="entry name" value="ZN(II)2CYS6 TRANSCRIPTION FACTOR (EUROFUNG)-RELATED"/>
    <property type="match status" value="1"/>
</dbReference>
<evidence type="ECO:0000313" key="10">
    <source>
        <dbReference type="Proteomes" id="UP001265746"/>
    </source>
</evidence>
<dbReference type="PANTHER" id="PTHR47338:SF3">
    <property type="entry name" value="C6 FINGER DOMAIN TRANSCRIPTION FACTOR DBAA-RELATED"/>
    <property type="match status" value="1"/>
</dbReference>
<dbReference type="PROSITE" id="PS50048">
    <property type="entry name" value="ZN2_CY6_FUNGAL_2"/>
    <property type="match status" value="1"/>
</dbReference>
<feature type="region of interest" description="Disordered" evidence="7">
    <location>
        <begin position="1"/>
        <end position="31"/>
    </location>
</feature>
<dbReference type="CDD" id="cd12148">
    <property type="entry name" value="fungal_TF_MHR"/>
    <property type="match status" value="1"/>
</dbReference>
<keyword evidence="3" id="KW-0805">Transcription regulation</keyword>
<gene>
    <name evidence="9" type="ORF">N8I77_000884</name>
</gene>
<keyword evidence="5" id="KW-0804">Transcription</keyword>
<name>A0AAD9SQF6_PHOAM</name>
<evidence type="ECO:0000259" key="8">
    <source>
        <dbReference type="PROSITE" id="PS50048"/>
    </source>
</evidence>
<evidence type="ECO:0000313" key="9">
    <source>
        <dbReference type="EMBL" id="KAK2614023.1"/>
    </source>
</evidence>
<keyword evidence="4" id="KW-0238">DNA-binding</keyword>
<dbReference type="GO" id="GO:0003677">
    <property type="term" value="F:DNA binding"/>
    <property type="evidence" value="ECO:0007669"/>
    <property type="project" value="UniProtKB-KW"/>
</dbReference>
<dbReference type="AlphaFoldDB" id="A0AAD9SQF6"/>
<dbReference type="Pfam" id="PF04082">
    <property type="entry name" value="Fungal_trans"/>
    <property type="match status" value="1"/>
</dbReference>
<feature type="domain" description="Zn(2)-C6 fungal-type" evidence="8">
    <location>
        <begin position="32"/>
        <end position="62"/>
    </location>
</feature>
<keyword evidence="6" id="KW-0539">Nucleus</keyword>
<dbReference type="PROSITE" id="PS00463">
    <property type="entry name" value="ZN2_CY6_FUNGAL_1"/>
    <property type="match status" value="1"/>
</dbReference>
<comment type="subcellular location">
    <subcellularLocation>
        <location evidence="1">Nucleus</location>
    </subcellularLocation>
</comment>